<dbReference type="GO" id="GO:0003677">
    <property type="term" value="F:DNA binding"/>
    <property type="evidence" value="ECO:0007669"/>
    <property type="project" value="InterPro"/>
</dbReference>
<dbReference type="Gene3D" id="1.10.260.40">
    <property type="entry name" value="lambda repressor-like DNA-binding domains"/>
    <property type="match status" value="1"/>
</dbReference>
<dbReference type="SUPFAM" id="SSF47413">
    <property type="entry name" value="lambda repressor-like DNA-binding domains"/>
    <property type="match status" value="1"/>
</dbReference>
<dbReference type="AlphaFoldDB" id="A0A139R806"/>
<dbReference type="Proteomes" id="UP000070779">
    <property type="component" value="Unassembled WGS sequence"/>
</dbReference>
<evidence type="ECO:0000313" key="2">
    <source>
        <dbReference type="EMBL" id="KXU10824.1"/>
    </source>
</evidence>
<dbReference type="RefSeq" id="WP_003038957.1">
    <property type="nucleotide sequence ID" value="NZ_CAMIAG010000003.1"/>
</dbReference>
<sequence>MEKVVADKNAFEKLLDKSGLKRKVIAERLDISRSALYKKQKNPRNIGADEMAEFADVLGVDPKTVLNAILIS</sequence>
<dbReference type="EMBL" id="LQZD01000436">
    <property type="protein sequence ID" value="KXU10824.1"/>
    <property type="molecule type" value="Genomic_DNA"/>
</dbReference>
<organism evidence="2 3">
    <name type="scientific">Streptococcus mitis</name>
    <dbReference type="NCBI Taxonomy" id="28037"/>
    <lineage>
        <taxon>Bacteria</taxon>
        <taxon>Bacillati</taxon>
        <taxon>Bacillota</taxon>
        <taxon>Bacilli</taxon>
        <taxon>Lactobacillales</taxon>
        <taxon>Streptococcaceae</taxon>
        <taxon>Streptococcus</taxon>
        <taxon>Streptococcus mitis group</taxon>
    </lineage>
</organism>
<accession>A0A139R806</accession>
<dbReference type="PATRIC" id="fig|28037.238.peg.2179"/>
<dbReference type="PROSITE" id="PS50943">
    <property type="entry name" value="HTH_CROC1"/>
    <property type="match status" value="1"/>
</dbReference>
<proteinExistence type="predicted"/>
<gene>
    <name evidence="2" type="ORF">SMIDD22_01843</name>
</gene>
<dbReference type="Pfam" id="PF13443">
    <property type="entry name" value="HTH_26"/>
    <property type="match status" value="1"/>
</dbReference>
<evidence type="ECO:0000313" key="3">
    <source>
        <dbReference type="Proteomes" id="UP000070779"/>
    </source>
</evidence>
<name>A0A139R806_STRMT</name>
<dbReference type="CDD" id="cd00093">
    <property type="entry name" value="HTH_XRE"/>
    <property type="match status" value="1"/>
</dbReference>
<evidence type="ECO:0000259" key="1">
    <source>
        <dbReference type="PROSITE" id="PS50943"/>
    </source>
</evidence>
<protein>
    <recommendedName>
        <fullName evidence="1">HTH cro/C1-type domain-containing protein</fullName>
    </recommendedName>
</protein>
<dbReference type="InterPro" id="IPR001387">
    <property type="entry name" value="Cro/C1-type_HTH"/>
</dbReference>
<dbReference type="InterPro" id="IPR010982">
    <property type="entry name" value="Lambda_DNA-bd_dom_sf"/>
</dbReference>
<comment type="caution">
    <text evidence="2">The sequence shown here is derived from an EMBL/GenBank/DDBJ whole genome shotgun (WGS) entry which is preliminary data.</text>
</comment>
<feature type="domain" description="HTH cro/C1-type" evidence="1">
    <location>
        <begin position="11"/>
        <end position="65"/>
    </location>
</feature>
<reference evidence="2 3" key="1">
    <citation type="submission" date="2016-01" db="EMBL/GenBank/DDBJ databases">
        <title>Highly variable Streptococcus oralis are common among viridans streptococci isolated from primates.</title>
        <authorList>
            <person name="Denapaite D."/>
            <person name="Rieger M."/>
            <person name="Koendgen S."/>
            <person name="Brueckner R."/>
            <person name="Ochigava I."/>
            <person name="Kappeler P."/>
            <person name="Maetz-Rensing K."/>
            <person name="Leendertz F."/>
            <person name="Hakenbeck R."/>
        </authorList>
    </citation>
    <scope>NUCLEOTIDE SEQUENCE [LARGE SCALE GENOMIC DNA]</scope>
    <source>
        <strain evidence="2 3">DD22</strain>
    </source>
</reference>